<dbReference type="PANTHER" id="PTHR21137">
    <property type="entry name" value="ODORANT RECEPTOR"/>
    <property type="match status" value="1"/>
</dbReference>
<evidence type="ECO:0000256" key="5">
    <source>
        <dbReference type="ARBA" id="ARBA00022725"/>
    </source>
</evidence>
<organism evidence="11">
    <name type="scientific">Meteorus pulchricornis</name>
    <dbReference type="NCBI Taxonomy" id="51522"/>
    <lineage>
        <taxon>Eukaryota</taxon>
        <taxon>Metazoa</taxon>
        <taxon>Ecdysozoa</taxon>
        <taxon>Arthropoda</taxon>
        <taxon>Hexapoda</taxon>
        <taxon>Insecta</taxon>
        <taxon>Pterygota</taxon>
        <taxon>Neoptera</taxon>
        <taxon>Endopterygota</taxon>
        <taxon>Hymenoptera</taxon>
        <taxon>Apocrita</taxon>
        <taxon>Ichneumonoidea</taxon>
        <taxon>Braconidae</taxon>
        <taxon>Meteorinae</taxon>
        <taxon>Meteorus</taxon>
    </lineage>
</organism>
<feature type="transmembrane region" description="Helical" evidence="10">
    <location>
        <begin position="133"/>
        <end position="151"/>
    </location>
</feature>
<reference evidence="11" key="1">
    <citation type="journal article" date="2017" name="Comp. Biochem. Physiol. Part D Genomics Proteomics">
        <title>Candidate chemosensory genes identified in the endoparasitoid Meteorus pulchricornis (Hymenoptera: Braconidae) by antennal transcriptome analysis.</title>
        <authorList>
            <person name="Sheng S."/>
            <person name="Liao C.W."/>
            <person name="Zheng Y."/>
            <person name="Zhou Y."/>
            <person name="Xu Y."/>
            <person name="Song W.M."/>
            <person name="He P."/>
            <person name="Zhang J."/>
            <person name="Wu F.A."/>
        </authorList>
    </citation>
    <scope>NUCLEOTIDE SEQUENCE</scope>
    <source>
        <strain evidence="11">Zhenjiang</strain>
    </source>
</reference>
<dbReference type="GO" id="GO:0005886">
    <property type="term" value="C:plasma membrane"/>
    <property type="evidence" value="ECO:0007669"/>
    <property type="project" value="UniProtKB-SubCell"/>
</dbReference>
<feature type="transmembrane region" description="Helical" evidence="10">
    <location>
        <begin position="190"/>
        <end position="221"/>
    </location>
</feature>
<keyword evidence="2" id="KW-1003">Cell membrane</keyword>
<keyword evidence="6 10" id="KW-1133">Transmembrane helix</keyword>
<keyword evidence="8 11" id="KW-0675">Receptor</keyword>
<dbReference type="GO" id="GO:0005549">
    <property type="term" value="F:odorant binding"/>
    <property type="evidence" value="ECO:0007669"/>
    <property type="project" value="InterPro"/>
</dbReference>
<evidence type="ECO:0000256" key="10">
    <source>
        <dbReference type="SAM" id="Phobius"/>
    </source>
</evidence>
<evidence type="ECO:0000256" key="8">
    <source>
        <dbReference type="ARBA" id="ARBA00023170"/>
    </source>
</evidence>
<dbReference type="InterPro" id="IPR004117">
    <property type="entry name" value="7tm6_olfct_rcpt"/>
</dbReference>
<evidence type="ECO:0000256" key="6">
    <source>
        <dbReference type="ARBA" id="ARBA00022989"/>
    </source>
</evidence>
<evidence type="ECO:0000256" key="1">
    <source>
        <dbReference type="ARBA" id="ARBA00004651"/>
    </source>
</evidence>
<evidence type="ECO:0000256" key="2">
    <source>
        <dbReference type="ARBA" id="ARBA00022475"/>
    </source>
</evidence>
<name>A0A1S5VFK0_9HYME</name>
<evidence type="ECO:0000256" key="7">
    <source>
        <dbReference type="ARBA" id="ARBA00023136"/>
    </source>
</evidence>
<dbReference type="Pfam" id="PF02949">
    <property type="entry name" value="7tm_6"/>
    <property type="match status" value="1"/>
</dbReference>
<evidence type="ECO:0000256" key="9">
    <source>
        <dbReference type="ARBA" id="ARBA00023224"/>
    </source>
</evidence>
<accession>A0A1S5VFK0</accession>
<keyword evidence="7 10" id="KW-0472">Membrane</keyword>
<keyword evidence="9" id="KW-0807">Transducer</keyword>
<dbReference type="GO" id="GO:0007165">
    <property type="term" value="P:signal transduction"/>
    <property type="evidence" value="ECO:0007669"/>
    <property type="project" value="UniProtKB-KW"/>
</dbReference>
<evidence type="ECO:0000256" key="4">
    <source>
        <dbReference type="ARBA" id="ARBA00022692"/>
    </source>
</evidence>
<protein>
    <submittedName>
        <fullName evidence="11">Olfactory receptor 8</fullName>
    </submittedName>
</protein>
<keyword evidence="5" id="KW-0552">Olfaction</keyword>
<evidence type="ECO:0000256" key="3">
    <source>
        <dbReference type="ARBA" id="ARBA00022606"/>
    </source>
</evidence>
<dbReference type="PANTHER" id="PTHR21137:SF35">
    <property type="entry name" value="ODORANT RECEPTOR 19A-RELATED"/>
    <property type="match status" value="1"/>
</dbReference>
<comment type="subcellular location">
    <subcellularLocation>
        <location evidence="1">Cell membrane</location>
        <topology evidence="1">Multi-pass membrane protein</topology>
    </subcellularLocation>
</comment>
<proteinExistence type="evidence at transcript level"/>
<evidence type="ECO:0000313" key="11">
    <source>
        <dbReference type="EMBL" id="AQN78410.1"/>
    </source>
</evidence>
<dbReference type="AlphaFoldDB" id="A0A1S5VFK0"/>
<keyword evidence="3" id="KW-0716">Sensory transduction</keyword>
<feature type="transmembrane region" description="Helical" evidence="10">
    <location>
        <begin position="72"/>
        <end position="92"/>
    </location>
</feature>
<keyword evidence="4 10" id="KW-0812">Transmembrane</keyword>
<dbReference type="EMBL" id="KY445475">
    <property type="protein sequence ID" value="AQN78410.1"/>
    <property type="molecule type" value="mRNA"/>
</dbReference>
<feature type="transmembrane region" description="Helical" evidence="10">
    <location>
        <begin position="47"/>
        <end position="66"/>
    </location>
</feature>
<dbReference type="GO" id="GO:0004984">
    <property type="term" value="F:olfactory receptor activity"/>
    <property type="evidence" value="ECO:0007669"/>
    <property type="project" value="InterPro"/>
</dbReference>
<sequence>MIAMNTFKSKVEVTKQTRYIFSILGIWPMMTNNTTIIKKRVSAVMRLVCQSLLAFIIIPGLIQFYLLENLEIKLAYVAPFGIVIACAFKFTAIVNRRKEIKKCVTQIEQDWREISNENENAVMLDNFKKGERITTVCASVMYYGGISHQIMMPFLPGSIASIFDNTTKRLLVYPTNDMMFNSQITPVYEILYITHIVIGILICTILVGSCHLAILFICHILGQNQTMILKLANLTDEQVDDERKVNQRFTEIIHLHHKILEYVVDWFAIYKYIKYF</sequence>